<dbReference type="Proteomes" id="UP000015104">
    <property type="component" value="Unassembled WGS sequence"/>
</dbReference>
<reference evidence="2" key="1">
    <citation type="submission" date="2011-08" db="EMBL/GenBank/DDBJ databases">
        <authorList>
            <person name="Rombauts S."/>
        </authorList>
    </citation>
    <scope>NUCLEOTIDE SEQUENCE</scope>
    <source>
        <strain evidence="2">London</strain>
    </source>
</reference>
<dbReference type="EnsemblMetazoa" id="tetur09g01010.1">
    <property type="protein sequence ID" value="tetur09g01010.1"/>
    <property type="gene ID" value="tetur09g01010"/>
</dbReference>
<name>T1KCY5_TETUR</name>
<keyword evidence="2" id="KW-1185">Reference proteome</keyword>
<evidence type="ECO:0000313" key="2">
    <source>
        <dbReference type="Proteomes" id="UP000015104"/>
    </source>
</evidence>
<evidence type="ECO:0000313" key="1">
    <source>
        <dbReference type="EnsemblMetazoa" id="tetur09g01010.1"/>
    </source>
</evidence>
<organism evidence="1 2">
    <name type="scientific">Tetranychus urticae</name>
    <name type="common">Two-spotted spider mite</name>
    <dbReference type="NCBI Taxonomy" id="32264"/>
    <lineage>
        <taxon>Eukaryota</taxon>
        <taxon>Metazoa</taxon>
        <taxon>Ecdysozoa</taxon>
        <taxon>Arthropoda</taxon>
        <taxon>Chelicerata</taxon>
        <taxon>Arachnida</taxon>
        <taxon>Acari</taxon>
        <taxon>Acariformes</taxon>
        <taxon>Trombidiformes</taxon>
        <taxon>Prostigmata</taxon>
        <taxon>Eleutherengona</taxon>
        <taxon>Raphignathae</taxon>
        <taxon>Tetranychoidea</taxon>
        <taxon>Tetranychidae</taxon>
        <taxon>Tetranychus</taxon>
    </lineage>
</organism>
<dbReference type="HOGENOM" id="CLU_3261146_0_0_1"/>
<sequence>MFIKTNWPSFIELCPPKKKTVKLTAWNIKVSHYAHNTIKPIR</sequence>
<protein>
    <submittedName>
        <fullName evidence="1">Uncharacterized protein</fullName>
    </submittedName>
</protein>
<dbReference type="EMBL" id="CAEY01002001">
    <property type="status" value="NOT_ANNOTATED_CDS"/>
    <property type="molecule type" value="Genomic_DNA"/>
</dbReference>
<reference evidence="1" key="2">
    <citation type="submission" date="2015-06" db="UniProtKB">
        <authorList>
            <consortium name="EnsemblMetazoa"/>
        </authorList>
    </citation>
    <scope>IDENTIFICATION</scope>
</reference>
<accession>T1KCY5</accession>
<dbReference type="AlphaFoldDB" id="T1KCY5"/>
<proteinExistence type="predicted"/>